<evidence type="ECO:0000256" key="2">
    <source>
        <dbReference type="ARBA" id="ARBA00011974"/>
    </source>
</evidence>
<dbReference type="UniPathway" id="UPA00904">
    <property type="reaction ID" value="UER00871"/>
</dbReference>
<keyword evidence="3" id="KW-0028">Amino-acid biosynthesis</keyword>
<dbReference type="GO" id="GO:0008782">
    <property type="term" value="F:adenosylhomocysteine nucleosidase activity"/>
    <property type="evidence" value="ECO:0007669"/>
    <property type="project" value="UniProtKB-EC"/>
</dbReference>
<dbReference type="GO" id="GO:0008930">
    <property type="term" value="F:methylthioadenosine nucleosidase activity"/>
    <property type="evidence" value="ECO:0007669"/>
    <property type="project" value="InterPro"/>
</dbReference>
<comment type="caution">
    <text evidence="7">The sequence shown here is derived from an EMBL/GenBank/DDBJ whole genome shotgun (WGS) entry which is preliminary data.</text>
</comment>
<keyword evidence="8" id="KW-1185">Reference proteome</keyword>
<accession>A0A373FLG4</accession>
<dbReference type="SUPFAM" id="SSF53167">
    <property type="entry name" value="Purine and uridine phosphorylases"/>
    <property type="match status" value="1"/>
</dbReference>
<sequence length="252" mass="26871">MTIAILSALPEEQQGLVDLLQNAQQLSYAGRRFWRGTLHGVQVVCALSGIGKVAAATTATVLIERLNAQAIVFTGVAGGLGADVHVGDVVVARSYVQHDMDASPLFPRYEMPGYGRSVFACDEALTHKLALAVQQCVQSLAAAWTATLALPAPRMHQGLIVSGDRFVSGVEESANLRKGLEQADLQPLAVEMEGAAIAQVCADYDLPFAAMRSISDRADDAAHVDFPKFVHSIASRYAQVVIENLCKQLAKA</sequence>
<dbReference type="Pfam" id="PF01048">
    <property type="entry name" value="PNP_UDP_1"/>
    <property type="match status" value="1"/>
</dbReference>
<dbReference type="PANTHER" id="PTHR46832:SF1">
    <property type="entry name" value="5'-METHYLTHIOADENOSINE_S-ADENOSYLHOMOCYSTEINE NUCLEOSIDASE"/>
    <property type="match status" value="1"/>
</dbReference>
<gene>
    <name evidence="7" type="ORF">DZC30_11925</name>
</gene>
<dbReference type="Gene3D" id="3.40.50.1580">
    <property type="entry name" value="Nucleoside phosphorylase domain"/>
    <property type="match status" value="1"/>
</dbReference>
<proteinExistence type="predicted"/>
<dbReference type="Proteomes" id="UP000261948">
    <property type="component" value="Unassembled WGS sequence"/>
</dbReference>
<dbReference type="AlphaFoldDB" id="A0A373FLG4"/>
<name>A0A373FLG4_COMTE</name>
<evidence type="ECO:0000313" key="8">
    <source>
        <dbReference type="Proteomes" id="UP000261948"/>
    </source>
</evidence>
<dbReference type="InterPro" id="IPR010049">
    <property type="entry name" value="MTA_SAH_Nsdase"/>
</dbReference>
<dbReference type="GO" id="GO:0019284">
    <property type="term" value="P:L-methionine salvage from S-adenosylmethionine"/>
    <property type="evidence" value="ECO:0007669"/>
    <property type="project" value="TreeGrafter"/>
</dbReference>
<dbReference type="CDD" id="cd09008">
    <property type="entry name" value="MTAN"/>
    <property type="match status" value="1"/>
</dbReference>
<dbReference type="InterPro" id="IPR000845">
    <property type="entry name" value="Nucleoside_phosphorylase_d"/>
</dbReference>
<evidence type="ECO:0000256" key="3">
    <source>
        <dbReference type="ARBA" id="ARBA00022605"/>
    </source>
</evidence>
<dbReference type="EMBL" id="QURR01000013">
    <property type="protein sequence ID" value="RGE44797.1"/>
    <property type="molecule type" value="Genomic_DNA"/>
</dbReference>
<evidence type="ECO:0000313" key="7">
    <source>
        <dbReference type="EMBL" id="RGE44797.1"/>
    </source>
</evidence>
<evidence type="ECO:0000256" key="5">
    <source>
        <dbReference type="ARBA" id="ARBA00023167"/>
    </source>
</evidence>
<comment type="pathway">
    <text evidence="1">Amino-acid biosynthesis; L-methionine biosynthesis via salvage pathway; S-methyl-5-thio-alpha-D-ribose 1-phosphate from S-methyl-5'-thioadenosine (hydrolase route): step 1/2.</text>
</comment>
<dbReference type="EC" id="3.2.2.9" evidence="2"/>
<evidence type="ECO:0000256" key="1">
    <source>
        <dbReference type="ARBA" id="ARBA00004945"/>
    </source>
</evidence>
<dbReference type="GO" id="GO:0005829">
    <property type="term" value="C:cytosol"/>
    <property type="evidence" value="ECO:0007669"/>
    <property type="project" value="TreeGrafter"/>
</dbReference>
<keyword evidence="4 7" id="KW-0378">Hydrolase</keyword>
<dbReference type="OrthoDB" id="9792278at2"/>
<dbReference type="NCBIfam" id="NF004079">
    <property type="entry name" value="PRK05584.1"/>
    <property type="match status" value="1"/>
</dbReference>
<dbReference type="InterPro" id="IPR035994">
    <property type="entry name" value="Nucleoside_phosphorylase_sf"/>
</dbReference>
<dbReference type="NCBIfam" id="TIGR01704">
    <property type="entry name" value="MTA_SAH-Nsdase"/>
    <property type="match status" value="1"/>
</dbReference>
<keyword evidence="5" id="KW-0486">Methionine biosynthesis</keyword>
<feature type="domain" description="Nucleoside phosphorylase" evidence="6">
    <location>
        <begin position="2"/>
        <end position="241"/>
    </location>
</feature>
<reference evidence="7 8" key="1">
    <citation type="submission" date="2018-08" db="EMBL/GenBank/DDBJ databases">
        <title>Comamonas testosteroni strain SWCO2.</title>
        <authorList>
            <person name="Jiang N."/>
            <person name="Zhang X.Z."/>
        </authorList>
    </citation>
    <scope>NUCLEOTIDE SEQUENCE [LARGE SCALE GENOMIC DNA]</scope>
    <source>
        <strain evidence="7 8">SWCO2</strain>
    </source>
</reference>
<keyword evidence="7" id="KW-0326">Glycosidase</keyword>
<organism evidence="7 8">
    <name type="scientific">Comamonas testosteroni</name>
    <name type="common">Pseudomonas testosteroni</name>
    <dbReference type="NCBI Taxonomy" id="285"/>
    <lineage>
        <taxon>Bacteria</taxon>
        <taxon>Pseudomonadati</taxon>
        <taxon>Pseudomonadota</taxon>
        <taxon>Betaproteobacteria</taxon>
        <taxon>Burkholderiales</taxon>
        <taxon>Comamonadaceae</taxon>
        <taxon>Comamonas</taxon>
    </lineage>
</organism>
<dbReference type="PANTHER" id="PTHR46832">
    <property type="entry name" value="5'-METHYLTHIOADENOSINE/S-ADENOSYLHOMOCYSTEINE NUCLEOSIDASE"/>
    <property type="match status" value="1"/>
</dbReference>
<evidence type="ECO:0000259" key="6">
    <source>
        <dbReference type="Pfam" id="PF01048"/>
    </source>
</evidence>
<dbReference type="GO" id="GO:0019509">
    <property type="term" value="P:L-methionine salvage from methylthioadenosine"/>
    <property type="evidence" value="ECO:0007669"/>
    <property type="project" value="UniProtKB-UniPathway"/>
</dbReference>
<protein>
    <recommendedName>
        <fullName evidence="2">adenosylhomocysteine nucleosidase</fullName>
        <ecNumber evidence="2">3.2.2.9</ecNumber>
    </recommendedName>
</protein>
<evidence type="ECO:0000256" key="4">
    <source>
        <dbReference type="ARBA" id="ARBA00022801"/>
    </source>
</evidence>
<dbReference type="GO" id="GO:0009164">
    <property type="term" value="P:nucleoside catabolic process"/>
    <property type="evidence" value="ECO:0007669"/>
    <property type="project" value="InterPro"/>
</dbReference>